<protein>
    <recommendedName>
        <fullName evidence="3">Endonuclease/exonuclease/phosphatase domain-containing protein</fullName>
    </recommendedName>
</protein>
<sequence>MEVIDIMALNDLGAGRLDQMVFKASEGAAGGIMIGWNASKWALQDQVIGTHSISTLFRDTNTGWRWMLSGEYGPQGELEREELWSELSIIKAAWDVPWCVAGDFNITRFVEEQNRAGVNTPAMDKFSEWIDLEGLHDLPIANHAFTWSNMRNAPALAKLDRILISEEWEDMFPCCAVQGLPRITSDHIPILLSSQVTSRKKAPFRYKTWWAECPDVEEIIRANWSKSVGVISGVKHLAFKLRRLKKCLMVWSGLARRKRVEDKARNMEVIESLDRMEESRPLSNEERVNRSGAKSKVAEVLHLEEIEWRQKSNALWLQA</sequence>
<dbReference type="InterPro" id="IPR036691">
    <property type="entry name" value="Endo/exonu/phosph_ase_sf"/>
</dbReference>
<organism evidence="1 2">
    <name type="scientific">Acorus calamus</name>
    <name type="common">Sweet flag</name>
    <dbReference type="NCBI Taxonomy" id="4465"/>
    <lineage>
        <taxon>Eukaryota</taxon>
        <taxon>Viridiplantae</taxon>
        <taxon>Streptophyta</taxon>
        <taxon>Embryophyta</taxon>
        <taxon>Tracheophyta</taxon>
        <taxon>Spermatophyta</taxon>
        <taxon>Magnoliopsida</taxon>
        <taxon>Liliopsida</taxon>
        <taxon>Acoraceae</taxon>
        <taxon>Acorus</taxon>
    </lineage>
</organism>
<dbReference type="AlphaFoldDB" id="A0AAV9CEL8"/>
<dbReference type="Gene3D" id="3.60.10.10">
    <property type="entry name" value="Endonuclease/exonuclease/phosphatase"/>
    <property type="match status" value="1"/>
</dbReference>
<evidence type="ECO:0008006" key="3">
    <source>
        <dbReference type="Google" id="ProtNLM"/>
    </source>
</evidence>
<dbReference type="SUPFAM" id="SSF56219">
    <property type="entry name" value="DNase I-like"/>
    <property type="match status" value="1"/>
</dbReference>
<dbReference type="EMBL" id="JAUJYO010000019">
    <property type="protein sequence ID" value="KAK1287376.1"/>
    <property type="molecule type" value="Genomic_DNA"/>
</dbReference>
<accession>A0AAV9CEL8</accession>
<gene>
    <name evidence="1" type="ORF">QJS10_CPB19g00341</name>
</gene>
<reference evidence="1" key="2">
    <citation type="submission" date="2023-06" db="EMBL/GenBank/DDBJ databases">
        <authorList>
            <person name="Ma L."/>
            <person name="Liu K.-W."/>
            <person name="Li Z."/>
            <person name="Hsiao Y.-Y."/>
            <person name="Qi Y."/>
            <person name="Fu T."/>
            <person name="Tang G."/>
            <person name="Zhang D."/>
            <person name="Sun W.-H."/>
            <person name="Liu D.-K."/>
            <person name="Li Y."/>
            <person name="Chen G.-Z."/>
            <person name="Liu X.-D."/>
            <person name="Liao X.-Y."/>
            <person name="Jiang Y.-T."/>
            <person name="Yu X."/>
            <person name="Hao Y."/>
            <person name="Huang J."/>
            <person name="Zhao X.-W."/>
            <person name="Ke S."/>
            <person name="Chen Y.-Y."/>
            <person name="Wu W.-L."/>
            <person name="Hsu J.-L."/>
            <person name="Lin Y.-F."/>
            <person name="Huang M.-D."/>
            <person name="Li C.-Y."/>
            <person name="Huang L."/>
            <person name="Wang Z.-W."/>
            <person name="Zhao X."/>
            <person name="Zhong W.-Y."/>
            <person name="Peng D.-H."/>
            <person name="Ahmad S."/>
            <person name="Lan S."/>
            <person name="Zhang J.-S."/>
            <person name="Tsai W.-C."/>
            <person name="Van De Peer Y."/>
            <person name="Liu Z.-J."/>
        </authorList>
    </citation>
    <scope>NUCLEOTIDE SEQUENCE</scope>
    <source>
        <strain evidence="1">CP</strain>
        <tissue evidence="1">Leaves</tissue>
    </source>
</reference>
<name>A0AAV9CEL8_ACOCL</name>
<keyword evidence="2" id="KW-1185">Reference proteome</keyword>
<dbReference type="PANTHER" id="PTHR33710:SF71">
    <property type="entry name" value="ENDONUCLEASE_EXONUCLEASE_PHOSPHATASE DOMAIN-CONTAINING PROTEIN"/>
    <property type="match status" value="1"/>
</dbReference>
<evidence type="ECO:0000313" key="2">
    <source>
        <dbReference type="Proteomes" id="UP001180020"/>
    </source>
</evidence>
<evidence type="ECO:0000313" key="1">
    <source>
        <dbReference type="EMBL" id="KAK1287376.1"/>
    </source>
</evidence>
<dbReference type="Proteomes" id="UP001180020">
    <property type="component" value="Unassembled WGS sequence"/>
</dbReference>
<dbReference type="PANTHER" id="PTHR33710">
    <property type="entry name" value="BNAC02G09200D PROTEIN"/>
    <property type="match status" value="1"/>
</dbReference>
<proteinExistence type="predicted"/>
<comment type="caution">
    <text evidence="1">The sequence shown here is derived from an EMBL/GenBank/DDBJ whole genome shotgun (WGS) entry which is preliminary data.</text>
</comment>
<reference evidence="1" key="1">
    <citation type="journal article" date="2023" name="Nat. Commun.">
        <title>Diploid and tetraploid genomes of Acorus and the evolution of monocots.</title>
        <authorList>
            <person name="Ma L."/>
            <person name="Liu K.W."/>
            <person name="Li Z."/>
            <person name="Hsiao Y.Y."/>
            <person name="Qi Y."/>
            <person name="Fu T."/>
            <person name="Tang G.D."/>
            <person name="Zhang D."/>
            <person name="Sun W.H."/>
            <person name="Liu D.K."/>
            <person name="Li Y."/>
            <person name="Chen G.Z."/>
            <person name="Liu X.D."/>
            <person name="Liao X.Y."/>
            <person name="Jiang Y.T."/>
            <person name="Yu X."/>
            <person name="Hao Y."/>
            <person name="Huang J."/>
            <person name="Zhao X.W."/>
            <person name="Ke S."/>
            <person name="Chen Y.Y."/>
            <person name="Wu W.L."/>
            <person name="Hsu J.L."/>
            <person name="Lin Y.F."/>
            <person name="Huang M.D."/>
            <person name="Li C.Y."/>
            <person name="Huang L."/>
            <person name="Wang Z.W."/>
            <person name="Zhao X."/>
            <person name="Zhong W.Y."/>
            <person name="Peng D.H."/>
            <person name="Ahmad S."/>
            <person name="Lan S."/>
            <person name="Zhang J.S."/>
            <person name="Tsai W.C."/>
            <person name="Van de Peer Y."/>
            <person name="Liu Z.J."/>
        </authorList>
    </citation>
    <scope>NUCLEOTIDE SEQUENCE</scope>
    <source>
        <strain evidence="1">CP</strain>
    </source>
</reference>